<keyword evidence="10" id="KW-0997">Cell inner membrane</keyword>
<dbReference type="PANTHER" id="PTHR35091:SF2">
    <property type="entry name" value="FLAGELLAR PROTEIN FLIL"/>
    <property type="match status" value="1"/>
</dbReference>
<reference evidence="11 12" key="1">
    <citation type="submission" date="2024-05" db="EMBL/GenBank/DDBJ databases">
        <title>Genome Sequence and Characterization of the New Strain Purple Sulfur Bacterium of Genus Thioalkalicoccus.</title>
        <authorList>
            <person name="Bryantseva I.A."/>
            <person name="Kyndt J.A."/>
            <person name="Imhoff J.F."/>
        </authorList>
    </citation>
    <scope>NUCLEOTIDE SEQUENCE [LARGE SCALE GENOMIC DNA]</scope>
    <source>
        <strain evidence="11 12">Um2</strain>
    </source>
</reference>
<comment type="subcellular location">
    <subcellularLocation>
        <location evidence="10">Cell inner membrane</location>
    </subcellularLocation>
    <subcellularLocation>
        <location evidence="2">Cell membrane</location>
        <topology evidence="2">Single-pass membrane protein</topology>
    </subcellularLocation>
</comment>
<keyword evidence="9 10" id="KW-0472">Membrane</keyword>
<evidence type="ECO:0000313" key="11">
    <source>
        <dbReference type="EMBL" id="MEY6431913.1"/>
    </source>
</evidence>
<evidence type="ECO:0000256" key="6">
    <source>
        <dbReference type="ARBA" id="ARBA00022692"/>
    </source>
</evidence>
<evidence type="ECO:0000256" key="3">
    <source>
        <dbReference type="ARBA" id="ARBA00008281"/>
    </source>
</evidence>
<gene>
    <name evidence="11" type="ORF">ABC977_05760</name>
</gene>
<keyword evidence="4" id="KW-1003">Cell membrane</keyword>
<evidence type="ECO:0000256" key="9">
    <source>
        <dbReference type="ARBA" id="ARBA00023136"/>
    </source>
</evidence>
<name>A0ABV4BBP4_9GAMM</name>
<comment type="caution">
    <text evidence="11">The sequence shown here is derived from an EMBL/GenBank/DDBJ whole genome shotgun (WGS) entry which is preliminary data.</text>
</comment>
<keyword evidence="8" id="KW-1133">Transmembrane helix</keyword>
<dbReference type="RefSeq" id="WP_369666297.1">
    <property type="nucleotide sequence ID" value="NZ_JBDKXB010000005.1"/>
</dbReference>
<dbReference type="InterPro" id="IPR005503">
    <property type="entry name" value="FliL"/>
</dbReference>
<dbReference type="EMBL" id="JBDKXB010000005">
    <property type="protein sequence ID" value="MEY6431913.1"/>
    <property type="molecule type" value="Genomic_DNA"/>
</dbReference>
<evidence type="ECO:0000313" key="12">
    <source>
        <dbReference type="Proteomes" id="UP001564408"/>
    </source>
</evidence>
<keyword evidence="11" id="KW-0969">Cilium</keyword>
<organism evidence="11 12">
    <name type="scientific">Thioalkalicoccus limnaeus</name>
    <dbReference type="NCBI Taxonomy" id="120681"/>
    <lineage>
        <taxon>Bacteria</taxon>
        <taxon>Pseudomonadati</taxon>
        <taxon>Pseudomonadota</taxon>
        <taxon>Gammaproteobacteria</taxon>
        <taxon>Chromatiales</taxon>
        <taxon>Chromatiaceae</taxon>
        <taxon>Thioalkalicoccus</taxon>
    </lineage>
</organism>
<accession>A0ABV4BBP4</accession>
<evidence type="ECO:0000256" key="1">
    <source>
        <dbReference type="ARBA" id="ARBA00002254"/>
    </source>
</evidence>
<protein>
    <recommendedName>
        <fullName evidence="10">Flagellar protein FliL</fullName>
    </recommendedName>
</protein>
<dbReference type="Proteomes" id="UP001564408">
    <property type="component" value="Unassembled WGS sequence"/>
</dbReference>
<evidence type="ECO:0000256" key="7">
    <source>
        <dbReference type="ARBA" id="ARBA00022779"/>
    </source>
</evidence>
<keyword evidence="12" id="KW-1185">Reference proteome</keyword>
<keyword evidence="6" id="KW-0812">Transmembrane</keyword>
<comment type="similarity">
    <text evidence="3 10">Belongs to the FliL family.</text>
</comment>
<sequence>MKKIVILSVLGTLLVVGSVVGTLFATGSLPGLTPSPELTGTESDIEASDAVAVRAASAYVPLDPAFVATFANPSVAQFLQVSIEVAVDGKSAEDAIKRHGPVIRNSIVMVLSRQSAEELQTPKGKEQLRAQIRDEIRDTLSGLTGKSGVVDVYFTSFLMQ</sequence>
<keyword evidence="7 10" id="KW-0283">Flagellar rotation</keyword>
<comment type="function">
    <text evidence="1 10">Controls the rotational direction of flagella during chemotaxis.</text>
</comment>
<evidence type="ECO:0000256" key="5">
    <source>
        <dbReference type="ARBA" id="ARBA00022500"/>
    </source>
</evidence>
<evidence type="ECO:0000256" key="8">
    <source>
        <dbReference type="ARBA" id="ARBA00022989"/>
    </source>
</evidence>
<evidence type="ECO:0000256" key="4">
    <source>
        <dbReference type="ARBA" id="ARBA00022475"/>
    </source>
</evidence>
<keyword evidence="11" id="KW-0966">Cell projection</keyword>
<keyword evidence="5 10" id="KW-0145">Chemotaxis</keyword>
<proteinExistence type="inferred from homology"/>
<evidence type="ECO:0000256" key="10">
    <source>
        <dbReference type="RuleBase" id="RU364125"/>
    </source>
</evidence>
<dbReference type="PANTHER" id="PTHR35091">
    <property type="entry name" value="FLAGELLAR PROTEIN FLIL"/>
    <property type="match status" value="1"/>
</dbReference>
<keyword evidence="11" id="KW-0282">Flagellum</keyword>
<evidence type="ECO:0000256" key="2">
    <source>
        <dbReference type="ARBA" id="ARBA00004162"/>
    </source>
</evidence>
<dbReference type="Pfam" id="PF03748">
    <property type="entry name" value="FliL"/>
    <property type="match status" value="1"/>
</dbReference>